<feature type="transmembrane region" description="Helical" evidence="19">
    <location>
        <begin position="422"/>
        <end position="445"/>
    </location>
</feature>
<evidence type="ECO:0000256" key="4">
    <source>
        <dbReference type="ARBA" id="ARBA00022679"/>
    </source>
</evidence>
<feature type="domain" description="Bulb-type lectin" evidence="22">
    <location>
        <begin position="140"/>
        <end position="260"/>
    </location>
</feature>
<evidence type="ECO:0000256" key="14">
    <source>
        <dbReference type="ARBA" id="ARBA00023180"/>
    </source>
</evidence>
<keyword evidence="10 19" id="KW-1133">Transmembrane helix</keyword>
<dbReference type="InterPro" id="IPR008271">
    <property type="entry name" value="Ser/Thr_kinase_AS"/>
</dbReference>
<evidence type="ECO:0000313" key="24">
    <source>
        <dbReference type="Proteomes" id="UP000283530"/>
    </source>
</evidence>
<proteinExistence type="inferred from homology"/>
<reference evidence="23 24" key="1">
    <citation type="journal article" date="2019" name="Nat. Plants">
        <title>Stout camphor tree genome fills gaps in understanding of flowering plant genome evolution.</title>
        <authorList>
            <person name="Chaw S.M."/>
            <person name="Liu Y.C."/>
            <person name="Wu Y.W."/>
            <person name="Wang H.Y."/>
            <person name="Lin C.I."/>
            <person name="Wu C.S."/>
            <person name="Ke H.M."/>
            <person name="Chang L.Y."/>
            <person name="Hsu C.Y."/>
            <person name="Yang H.T."/>
            <person name="Sudianto E."/>
            <person name="Hsu M.H."/>
            <person name="Wu K.P."/>
            <person name="Wang L.N."/>
            <person name="Leebens-Mack J.H."/>
            <person name="Tsai I.J."/>
        </authorList>
    </citation>
    <scope>NUCLEOTIDE SEQUENCE [LARGE SCALE GENOMIC DNA]</scope>
    <source>
        <strain evidence="24">cv. Chaw 1501</strain>
        <tissue evidence="23">Young leaves</tissue>
    </source>
</reference>
<evidence type="ECO:0000256" key="16">
    <source>
        <dbReference type="ARBA" id="ARBA00048679"/>
    </source>
</evidence>
<evidence type="ECO:0000256" key="18">
    <source>
        <dbReference type="PROSITE-ProRule" id="PRU10141"/>
    </source>
</evidence>
<keyword evidence="2 17" id="KW-0723">Serine/threonine-protein kinase</keyword>
<comment type="catalytic activity">
    <reaction evidence="15 17">
        <text>L-threonyl-[protein] + ATP = O-phospho-L-threonyl-[protein] + ADP + H(+)</text>
        <dbReference type="Rhea" id="RHEA:46608"/>
        <dbReference type="Rhea" id="RHEA-COMP:11060"/>
        <dbReference type="Rhea" id="RHEA-COMP:11605"/>
        <dbReference type="ChEBI" id="CHEBI:15378"/>
        <dbReference type="ChEBI" id="CHEBI:30013"/>
        <dbReference type="ChEBI" id="CHEBI:30616"/>
        <dbReference type="ChEBI" id="CHEBI:61977"/>
        <dbReference type="ChEBI" id="CHEBI:456216"/>
        <dbReference type="EC" id="2.7.11.1"/>
    </reaction>
</comment>
<dbReference type="STRING" id="337451.A0A3S3NDM0"/>
<dbReference type="Pfam" id="PF01453">
    <property type="entry name" value="B_lectin"/>
    <property type="match status" value="1"/>
</dbReference>
<evidence type="ECO:0000256" key="15">
    <source>
        <dbReference type="ARBA" id="ARBA00047899"/>
    </source>
</evidence>
<comment type="similarity">
    <text evidence="17">Belongs to the protein kinase superfamily. Ser/Thr protein kinase family.</text>
</comment>
<evidence type="ECO:0000256" key="13">
    <source>
        <dbReference type="ARBA" id="ARBA00023170"/>
    </source>
</evidence>
<dbReference type="InterPro" id="IPR036426">
    <property type="entry name" value="Bulb-type_lectin_dom_sf"/>
</dbReference>
<comment type="catalytic activity">
    <reaction evidence="16 17">
        <text>L-seryl-[protein] + ATP = O-phospho-L-seryl-[protein] + ADP + H(+)</text>
        <dbReference type="Rhea" id="RHEA:17989"/>
        <dbReference type="Rhea" id="RHEA-COMP:9863"/>
        <dbReference type="Rhea" id="RHEA-COMP:11604"/>
        <dbReference type="ChEBI" id="CHEBI:15378"/>
        <dbReference type="ChEBI" id="CHEBI:29999"/>
        <dbReference type="ChEBI" id="CHEBI:30616"/>
        <dbReference type="ChEBI" id="CHEBI:83421"/>
        <dbReference type="ChEBI" id="CHEBI:456216"/>
        <dbReference type="EC" id="2.7.11.1"/>
    </reaction>
</comment>
<evidence type="ECO:0000256" key="10">
    <source>
        <dbReference type="ARBA" id="ARBA00022989"/>
    </source>
</evidence>
<dbReference type="PROSITE" id="PS50927">
    <property type="entry name" value="BULB_LECTIN"/>
    <property type="match status" value="2"/>
</dbReference>
<dbReference type="SUPFAM" id="SSF56112">
    <property type="entry name" value="Protein kinase-like (PK-like)"/>
    <property type="match status" value="1"/>
</dbReference>
<dbReference type="SMART" id="SM00220">
    <property type="entry name" value="S_TKc"/>
    <property type="match status" value="1"/>
</dbReference>
<comment type="subcellular location">
    <subcellularLocation>
        <location evidence="1">Membrane</location>
        <topology evidence="1">Single-pass type I membrane protein</topology>
    </subcellularLocation>
</comment>
<dbReference type="PROSITE" id="PS50011">
    <property type="entry name" value="PROTEIN_KINASE_DOM"/>
    <property type="match status" value="1"/>
</dbReference>
<evidence type="ECO:0000256" key="9">
    <source>
        <dbReference type="ARBA" id="ARBA00022840"/>
    </source>
</evidence>
<feature type="domain" description="Protein kinase" evidence="21">
    <location>
        <begin position="484"/>
        <end position="760"/>
    </location>
</feature>
<dbReference type="Pfam" id="PF00954">
    <property type="entry name" value="S_locus_glycop"/>
    <property type="match status" value="1"/>
</dbReference>
<dbReference type="GO" id="GO:0106310">
    <property type="term" value="F:protein serine kinase activity"/>
    <property type="evidence" value="ECO:0007669"/>
    <property type="project" value="RHEA"/>
</dbReference>
<dbReference type="Gene3D" id="1.10.510.10">
    <property type="entry name" value="Transferase(Phosphotransferase) domain 1"/>
    <property type="match status" value="1"/>
</dbReference>
<dbReference type="GO" id="GO:0004674">
    <property type="term" value="F:protein serine/threonine kinase activity"/>
    <property type="evidence" value="ECO:0007669"/>
    <property type="project" value="UniProtKB-KW"/>
</dbReference>
<keyword evidence="8 17" id="KW-0418">Kinase</keyword>
<keyword evidence="5 19" id="KW-0812">Transmembrane</keyword>
<dbReference type="InterPro" id="IPR017441">
    <property type="entry name" value="Protein_kinase_ATP_BS"/>
</dbReference>
<evidence type="ECO:0000256" key="11">
    <source>
        <dbReference type="ARBA" id="ARBA00023136"/>
    </source>
</evidence>
<comment type="caution">
    <text evidence="23">The sequence shown here is derived from an EMBL/GenBank/DDBJ whole genome shotgun (WGS) entry which is preliminary data.</text>
</comment>
<accession>A0A3S3NDM0</accession>
<keyword evidence="12" id="KW-1015">Disulfide bond</keyword>
<organism evidence="23 24">
    <name type="scientific">Cinnamomum micranthum f. kanehirae</name>
    <dbReference type="NCBI Taxonomy" id="337451"/>
    <lineage>
        <taxon>Eukaryota</taxon>
        <taxon>Viridiplantae</taxon>
        <taxon>Streptophyta</taxon>
        <taxon>Embryophyta</taxon>
        <taxon>Tracheophyta</taxon>
        <taxon>Spermatophyta</taxon>
        <taxon>Magnoliopsida</taxon>
        <taxon>Magnoliidae</taxon>
        <taxon>Laurales</taxon>
        <taxon>Lauraceae</taxon>
        <taxon>Cinnamomum</taxon>
    </lineage>
</organism>
<dbReference type="GO" id="GO:0005524">
    <property type="term" value="F:ATP binding"/>
    <property type="evidence" value="ECO:0007669"/>
    <property type="project" value="UniProtKB-UniRule"/>
</dbReference>
<dbReference type="PIRSF" id="PIRSF000641">
    <property type="entry name" value="SRK"/>
    <property type="match status" value="1"/>
</dbReference>
<dbReference type="PANTHER" id="PTHR47974:SF9">
    <property type="entry name" value="RECEPTOR-LIKE SERINE_THREONINE-PROTEIN KINASE"/>
    <property type="match status" value="1"/>
</dbReference>
<dbReference type="GO" id="GO:0016020">
    <property type="term" value="C:membrane"/>
    <property type="evidence" value="ECO:0007669"/>
    <property type="project" value="UniProtKB-SubCell"/>
</dbReference>
<evidence type="ECO:0000256" key="19">
    <source>
        <dbReference type="SAM" id="Phobius"/>
    </source>
</evidence>
<evidence type="ECO:0000256" key="12">
    <source>
        <dbReference type="ARBA" id="ARBA00023157"/>
    </source>
</evidence>
<evidence type="ECO:0000256" key="7">
    <source>
        <dbReference type="ARBA" id="ARBA00022741"/>
    </source>
</evidence>
<dbReference type="FunFam" id="1.10.510.10:FF:000384">
    <property type="entry name" value="G-type lectin S-receptor-like serine/threonine-protein kinase"/>
    <property type="match status" value="1"/>
</dbReference>
<dbReference type="PANTHER" id="PTHR47974">
    <property type="entry name" value="OS07G0415500 PROTEIN"/>
    <property type="match status" value="1"/>
</dbReference>
<dbReference type="InterPro" id="IPR000719">
    <property type="entry name" value="Prot_kinase_dom"/>
</dbReference>
<dbReference type="PROSITE" id="PS00107">
    <property type="entry name" value="PROTEIN_KINASE_ATP"/>
    <property type="match status" value="1"/>
</dbReference>
<dbReference type="Gene3D" id="2.90.10.10">
    <property type="entry name" value="Bulb-type lectin domain"/>
    <property type="match status" value="2"/>
</dbReference>
<dbReference type="FunFam" id="2.90.10.10:FF:000025">
    <property type="entry name" value="G-type lectin S-receptor-like serine/threonine-protein kinase"/>
    <property type="match status" value="1"/>
</dbReference>
<dbReference type="SMART" id="SM00108">
    <property type="entry name" value="B_lectin"/>
    <property type="match status" value="1"/>
</dbReference>
<protein>
    <recommendedName>
        <fullName evidence="17">Receptor-like serine/threonine-protein kinase</fullName>
        <ecNumber evidence="17">2.7.11.1</ecNumber>
    </recommendedName>
</protein>
<dbReference type="EMBL" id="QPKB01000012">
    <property type="protein sequence ID" value="RWR97216.1"/>
    <property type="molecule type" value="Genomic_DNA"/>
</dbReference>
<sequence>MAPNSLLCLLLFLLFKTLYSADIFPGPGSTLRANSSTSWESPGRNFSFAIVADPDNPGSYVAGVIFSSLPIWKAGDSVDAGGSFDFLSDGNLRLRNGSGTVIWQSRTAGLGVTAAALNDQGNFVLRNRTGIVWDTFSNPTDTILQNQNFTSGMTLKSGDYSFSVPNSGNLTLVWNNSITYLNQGFNSTLDRNKGLIAPILMLQSVGILRLFDDSLSSSVVVAYSSDYGEGGDIVRFLRLDSDGNLRAYSAPRGSTTPNLRWSAVQDQCLVFGWCGNMGVCSYNDSGPICICPSGNFEFVDPNNPRMGCKRKQRIEDCPGSSTMFQMEHTQFLTYAPERSSDVFFVGITACRLNCLAGGSCVASTSLSDGTGLCFLKVSSFVSGYQSPALPSTSFVKVCAPGVSNQPPPASSQQQIRSSKLRVGVIVLVVVGTVLGLMFMEFGLWWSCCRNSRKFGTLSAQYALLEYASGAPVQFSYKDLQRSTKVFREKLGAGGFGVVYKGTLANRTVVAVKQLEGIEQGEKQFRMEVATISSTHHLNLVRLIGFCSEGRHRLLVYEFMKNGSLDNFLFSSESSGKLNWDARFNVALGTARGITYLHEECRDCIVHCDIKPENILLDENYNAKVSDFGLAKLVNPKDHRYRTLTSVRGTRGYLAPEWLANLPITSKSDVYSYGMVLLEIVSGRRNFDVSEDTGRKKFSLWAYEEFDQGNIGSIVDKRLSLHDIDAEQLFRAIQVSFWCIQEQPAQRPSMGKVVQMLEGILVIEKPPAPKATEGSLGSTSTNASASVSALSTFAASAPAPSSGSSHQALGQNNHPKLRIKVLLPGKHFFYCWICFYSAEIQQHSSGSGVGWGGVVVGCIETETVVRIESVGSVSTLQKFSNTALFSRKGHKSKFSTRPNSYVGVEDFQRKK</sequence>
<dbReference type="FunFam" id="3.30.200.20:FF:000059">
    <property type="entry name" value="S-receptor-like serine/threonine-protein kinase"/>
    <property type="match status" value="1"/>
</dbReference>
<keyword evidence="24" id="KW-1185">Reference proteome</keyword>
<dbReference type="SUPFAM" id="SSF51110">
    <property type="entry name" value="alpha-D-mannose-specific plant lectins"/>
    <property type="match status" value="1"/>
</dbReference>
<evidence type="ECO:0000256" key="20">
    <source>
        <dbReference type="SAM" id="SignalP"/>
    </source>
</evidence>
<keyword evidence="6 20" id="KW-0732">Signal</keyword>
<keyword evidence="9 17" id="KW-0067">ATP-binding</keyword>
<evidence type="ECO:0000256" key="3">
    <source>
        <dbReference type="ARBA" id="ARBA00022536"/>
    </source>
</evidence>
<keyword evidence="14" id="KW-0325">Glycoprotein</keyword>
<dbReference type="AlphaFoldDB" id="A0A3S3NDM0"/>
<gene>
    <name evidence="23" type="ORF">CKAN_02663600</name>
</gene>
<evidence type="ECO:0000313" key="23">
    <source>
        <dbReference type="EMBL" id="RWR97216.1"/>
    </source>
</evidence>
<evidence type="ECO:0000259" key="21">
    <source>
        <dbReference type="PROSITE" id="PS50011"/>
    </source>
</evidence>
<keyword evidence="23" id="KW-0430">Lectin</keyword>
<feature type="domain" description="Bulb-type lectin" evidence="22">
    <location>
        <begin position="22"/>
        <end position="138"/>
    </location>
</feature>
<dbReference type="EC" id="2.7.11.1" evidence="17"/>
<dbReference type="InterPro" id="IPR000858">
    <property type="entry name" value="S_locus_glycoprot_dom"/>
</dbReference>
<dbReference type="InterPro" id="IPR024171">
    <property type="entry name" value="SRK-like_kinase"/>
</dbReference>
<dbReference type="PROSITE" id="PS00108">
    <property type="entry name" value="PROTEIN_KINASE_ST"/>
    <property type="match status" value="1"/>
</dbReference>
<dbReference type="GO" id="GO:0048544">
    <property type="term" value="P:recognition of pollen"/>
    <property type="evidence" value="ECO:0007669"/>
    <property type="project" value="InterPro"/>
</dbReference>
<keyword evidence="13 23" id="KW-0675">Receptor</keyword>
<keyword evidence="4 17" id="KW-0808">Transferase</keyword>
<dbReference type="GO" id="GO:0030246">
    <property type="term" value="F:carbohydrate binding"/>
    <property type="evidence" value="ECO:0007669"/>
    <property type="project" value="UniProtKB-KW"/>
</dbReference>
<keyword evidence="3" id="KW-0245">EGF-like domain</keyword>
<evidence type="ECO:0000256" key="17">
    <source>
        <dbReference type="PIRNR" id="PIRNR000641"/>
    </source>
</evidence>
<evidence type="ECO:0000256" key="2">
    <source>
        <dbReference type="ARBA" id="ARBA00022527"/>
    </source>
</evidence>
<evidence type="ECO:0000256" key="6">
    <source>
        <dbReference type="ARBA" id="ARBA00022729"/>
    </source>
</evidence>
<feature type="chain" id="PRO_5018775411" description="Receptor-like serine/threonine-protein kinase" evidence="20">
    <location>
        <begin position="21"/>
        <end position="910"/>
    </location>
</feature>
<evidence type="ECO:0000256" key="5">
    <source>
        <dbReference type="ARBA" id="ARBA00022692"/>
    </source>
</evidence>
<keyword evidence="11 19" id="KW-0472">Membrane</keyword>
<dbReference type="InterPro" id="IPR001480">
    <property type="entry name" value="Bulb-type_lectin_dom"/>
</dbReference>
<evidence type="ECO:0000256" key="8">
    <source>
        <dbReference type="ARBA" id="ARBA00022777"/>
    </source>
</evidence>
<feature type="signal peptide" evidence="20">
    <location>
        <begin position="1"/>
        <end position="20"/>
    </location>
</feature>
<name>A0A3S3NDM0_9MAGN</name>
<dbReference type="Pfam" id="PF00069">
    <property type="entry name" value="Pkinase"/>
    <property type="match status" value="1"/>
</dbReference>
<keyword evidence="7 17" id="KW-0547">Nucleotide-binding</keyword>
<feature type="binding site" evidence="18">
    <location>
        <position position="512"/>
    </location>
    <ligand>
        <name>ATP</name>
        <dbReference type="ChEBI" id="CHEBI:30616"/>
    </ligand>
</feature>
<evidence type="ECO:0000256" key="1">
    <source>
        <dbReference type="ARBA" id="ARBA00004479"/>
    </source>
</evidence>
<dbReference type="CDD" id="cd00053">
    <property type="entry name" value="EGF"/>
    <property type="match status" value="1"/>
</dbReference>
<dbReference type="OrthoDB" id="1918782at2759"/>
<dbReference type="Proteomes" id="UP000283530">
    <property type="component" value="Unassembled WGS sequence"/>
</dbReference>
<evidence type="ECO:0000259" key="22">
    <source>
        <dbReference type="PROSITE" id="PS50927"/>
    </source>
</evidence>
<dbReference type="Gene3D" id="3.30.200.20">
    <property type="entry name" value="Phosphorylase Kinase, domain 1"/>
    <property type="match status" value="1"/>
</dbReference>
<dbReference type="InterPro" id="IPR011009">
    <property type="entry name" value="Kinase-like_dom_sf"/>
</dbReference>
<dbReference type="CDD" id="cd14066">
    <property type="entry name" value="STKc_IRAK"/>
    <property type="match status" value="1"/>
</dbReference>